<gene>
    <name evidence="2" type="ORF">SDC9_184581</name>
</gene>
<comment type="caution">
    <text evidence="2">The sequence shown here is derived from an EMBL/GenBank/DDBJ whole genome shotgun (WGS) entry which is preliminary data.</text>
</comment>
<reference evidence="2" key="1">
    <citation type="submission" date="2019-08" db="EMBL/GenBank/DDBJ databases">
        <authorList>
            <person name="Kucharzyk K."/>
            <person name="Murdoch R.W."/>
            <person name="Higgins S."/>
            <person name="Loffler F."/>
        </authorList>
    </citation>
    <scope>NUCLEOTIDE SEQUENCE</scope>
</reference>
<keyword evidence="1" id="KW-0472">Membrane</keyword>
<feature type="transmembrane region" description="Helical" evidence="1">
    <location>
        <begin position="6"/>
        <end position="25"/>
    </location>
</feature>
<evidence type="ECO:0000256" key="1">
    <source>
        <dbReference type="SAM" id="Phobius"/>
    </source>
</evidence>
<evidence type="ECO:0000313" key="2">
    <source>
        <dbReference type="EMBL" id="MPN37065.1"/>
    </source>
</evidence>
<dbReference type="AlphaFoldDB" id="A0A645HDF2"/>
<sequence length="88" mass="10330">MSFYIIAHDSIPLICFLCFLMYMLNIRYAGNLFLRVYSILAKRTAKNYCETCTVNVKYACLFGPNSYFQTLQNSEETFLCAYIEDKFN</sequence>
<keyword evidence="1" id="KW-0812">Transmembrane</keyword>
<protein>
    <submittedName>
        <fullName evidence="2">Uncharacterized protein</fullName>
    </submittedName>
</protein>
<accession>A0A645HDF2</accession>
<dbReference type="EMBL" id="VSSQ01091530">
    <property type="protein sequence ID" value="MPN37065.1"/>
    <property type="molecule type" value="Genomic_DNA"/>
</dbReference>
<organism evidence="2">
    <name type="scientific">bioreactor metagenome</name>
    <dbReference type="NCBI Taxonomy" id="1076179"/>
    <lineage>
        <taxon>unclassified sequences</taxon>
        <taxon>metagenomes</taxon>
        <taxon>ecological metagenomes</taxon>
    </lineage>
</organism>
<name>A0A645HDF2_9ZZZZ</name>
<keyword evidence="1" id="KW-1133">Transmembrane helix</keyword>
<proteinExistence type="predicted"/>